<dbReference type="RefSeq" id="WP_133472545.1">
    <property type="nucleotide sequence ID" value="NZ_SNWP01000010.1"/>
</dbReference>
<evidence type="ECO:0000256" key="4">
    <source>
        <dbReference type="ARBA" id="ARBA00023239"/>
    </source>
</evidence>
<name>A0A4R6J1E2_9BACT</name>
<dbReference type="AlphaFoldDB" id="A0A4R6J1E2"/>
<dbReference type="SUPFAM" id="SSF48557">
    <property type="entry name" value="L-aspartase-like"/>
    <property type="match status" value="1"/>
</dbReference>
<dbReference type="Gene3D" id="1.10.275.10">
    <property type="entry name" value="Fumarase/aspartase (N-terminal domain)"/>
    <property type="match status" value="1"/>
</dbReference>
<dbReference type="PANTHER" id="PTHR10362">
    <property type="entry name" value="HISTIDINE AMMONIA-LYASE"/>
    <property type="match status" value="1"/>
</dbReference>
<evidence type="ECO:0000256" key="9">
    <source>
        <dbReference type="RuleBase" id="RU004480"/>
    </source>
</evidence>
<organism evidence="10 11">
    <name type="scientific">Sediminibacterium goheungense</name>
    <dbReference type="NCBI Taxonomy" id="1086393"/>
    <lineage>
        <taxon>Bacteria</taxon>
        <taxon>Pseudomonadati</taxon>
        <taxon>Bacteroidota</taxon>
        <taxon>Chitinophagia</taxon>
        <taxon>Chitinophagales</taxon>
        <taxon>Chitinophagaceae</taxon>
        <taxon>Sediminibacterium</taxon>
    </lineage>
</organism>
<evidence type="ECO:0000256" key="8">
    <source>
        <dbReference type="RuleBase" id="RU004479"/>
    </source>
</evidence>
<evidence type="ECO:0000256" key="7">
    <source>
        <dbReference type="RuleBase" id="RU003954"/>
    </source>
</evidence>
<comment type="pathway">
    <text evidence="1 8">Amino-acid degradation; L-histidine degradation into L-glutamate; N-formimidoyl-L-glutamate from L-histidine: step 1/3.</text>
</comment>
<comment type="caution">
    <text evidence="10">The sequence shown here is derived from an EMBL/GenBank/DDBJ whole genome shotgun (WGS) entry which is preliminary data.</text>
</comment>
<dbReference type="Proteomes" id="UP000295741">
    <property type="component" value="Unassembled WGS sequence"/>
</dbReference>
<evidence type="ECO:0000256" key="1">
    <source>
        <dbReference type="ARBA" id="ARBA00005113"/>
    </source>
</evidence>
<accession>A0A4R6J1E2</accession>
<dbReference type="NCBIfam" id="NF006871">
    <property type="entry name" value="PRK09367.1"/>
    <property type="match status" value="1"/>
</dbReference>
<sequence>MSYNYLPLDRKWLHFSQVKNLLDFDQHISITFDAHERILACRDYLDRKMAEKDRTYYGINTGFGFLQNVKIDNDQIGQLQYNLLVSHACGLGEEVPRDIVKLMLMLKIKSLSYGHSGVQIETVKRLMEMYNHDVLPVIYTQGSLGASGDLAPLSHLSLPLIGLGEVYYQGKRMSSAYAFKELGWQPVQLQSKEGLALINGTQFMSAYGLYCLKKAEHLLAMADLISAVSFDAFDCTTEPFDEHIHAIRAHEGQVNTAKILRGYLSDSEIAQKKKEQVQDPYSFRCIPQVHGASKDAFAHVLSVFIREINSVTDNPNVFPEDDMIVSGGNFHGQPLAITLDYLSIAMSEIGNIAERRTYQLISGQRGLPLFLVKNPGLHSGFMIPQYTAAGIVSENKQLCTPASVDSISSSNNQEDHVSMGANAATKCYRVIQNVEKLLAIELLSAAQALDFRRPQQSGKAVEKIVQEFRALVSFNEQDRVLHDDMKKAIDFVNRYQL</sequence>
<dbReference type="Pfam" id="PF00221">
    <property type="entry name" value="Lyase_aromatic"/>
    <property type="match status" value="1"/>
</dbReference>
<dbReference type="InterPro" id="IPR022313">
    <property type="entry name" value="Phe/His_NH3-lyase_AS"/>
</dbReference>
<dbReference type="InterPro" id="IPR008948">
    <property type="entry name" value="L-Aspartase-like"/>
</dbReference>
<dbReference type="GO" id="GO:0004397">
    <property type="term" value="F:histidine ammonia-lyase activity"/>
    <property type="evidence" value="ECO:0007669"/>
    <property type="project" value="UniProtKB-UniRule"/>
</dbReference>
<dbReference type="FunFam" id="1.20.200.10:FF:000003">
    <property type="entry name" value="Histidine ammonia-lyase"/>
    <property type="match status" value="1"/>
</dbReference>
<comment type="similarity">
    <text evidence="7">Belongs to the PAL/histidase family.</text>
</comment>
<proteinExistence type="inferred from homology"/>
<dbReference type="NCBIfam" id="TIGR01225">
    <property type="entry name" value="hutH"/>
    <property type="match status" value="1"/>
</dbReference>
<keyword evidence="11" id="KW-1185">Reference proteome</keyword>
<evidence type="ECO:0000313" key="11">
    <source>
        <dbReference type="Proteomes" id="UP000295741"/>
    </source>
</evidence>
<reference evidence="10 11" key="1">
    <citation type="submission" date="2019-03" db="EMBL/GenBank/DDBJ databases">
        <title>Genomic Encyclopedia of Archaeal and Bacterial Type Strains, Phase II (KMG-II): from individual species to whole genera.</title>
        <authorList>
            <person name="Goeker M."/>
        </authorList>
    </citation>
    <scope>NUCLEOTIDE SEQUENCE [LARGE SCALE GENOMIC DNA]</scope>
    <source>
        <strain evidence="10 11">DSM 28323</strain>
    </source>
</reference>
<dbReference type="CDD" id="cd00332">
    <property type="entry name" value="PAL-HAL"/>
    <property type="match status" value="1"/>
</dbReference>
<evidence type="ECO:0000313" key="10">
    <source>
        <dbReference type="EMBL" id="TDO27975.1"/>
    </source>
</evidence>
<protein>
    <recommendedName>
        <fullName evidence="2 6">Histidine ammonia-lyase</fullName>
        <ecNumber evidence="2 6">4.3.1.3</ecNumber>
    </recommendedName>
</protein>
<evidence type="ECO:0000256" key="3">
    <source>
        <dbReference type="ARBA" id="ARBA00022808"/>
    </source>
</evidence>
<evidence type="ECO:0000256" key="5">
    <source>
        <dbReference type="ARBA" id="ARBA00049269"/>
    </source>
</evidence>
<gene>
    <name evidence="10" type="ORF">BC659_0029</name>
</gene>
<keyword evidence="4 7" id="KW-0456">Lyase</keyword>
<dbReference type="OrthoDB" id="9806955at2"/>
<dbReference type="InterPro" id="IPR001106">
    <property type="entry name" value="Aromatic_Lyase"/>
</dbReference>
<evidence type="ECO:0000256" key="6">
    <source>
        <dbReference type="NCBIfam" id="TIGR01225"/>
    </source>
</evidence>
<dbReference type="Gene3D" id="1.20.200.10">
    <property type="entry name" value="Fumarase/aspartase (Central domain)"/>
    <property type="match status" value="1"/>
</dbReference>
<dbReference type="InterPro" id="IPR024083">
    <property type="entry name" value="Fumarase/histidase_N"/>
</dbReference>
<comment type="catalytic activity">
    <reaction evidence="5 8">
        <text>L-histidine = trans-urocanate + NH4(+)</text>
        <dbReference type="Rhea" id="RHEA:21232"/>
        <dbReference type="ChEBI" id="CHEBI:17771"/>
        <dbReference type="ChEBI" id="CHEBI:28938"/>
        <dbReference type="ChEBI" id="CHEBI:57595"/>
        <dbReference type="EC" id="4.3.1.3"/>
    </reaction>
</comment>
<evidence type="ECO:0000256" key="2">
    <source>
        <dbReference type="ARBA" id="ARBA00012994"/>
    </source>
</evidence>
<dbReference type="GO" id="GO:0005737">
    <property type="term" value="C:cytoplasm"/>
    <property type="evidence" value="ECO:0007669"/>
    <property type="project" value="UniProtKB-SubCell"/>
</dbReference>
<dbReference type="PROSITE" id="PS00488">
    <property type="entry name" value="PAL_HISTIDASE"/>
    <property type="match status" value="1"/>
</dbReference>
<dbReference type="InterPro" id="IPR005921">
    <property type="entry name" value="HutH"/>
</dbReference>
<keyword evidence="3 8" id="KW-0369">Histidine metabolism</keyword>
<dbReference type="GO" id="GO:0019556">
    <property type="term" value="P:L-histidine catabolic process to glutamate and formamide"/>
    <property type="evidence" value="ECO:0007669"/>
    <property type="project" value="UniProtKB-UniPathway"/>
</dbReference>
<dbReference type="GO" id="GO:0019557">
    <property type="term" value="P:L-histidine catabolic process to glutamate and formate"/>
    <property type="evidence" value="ECO:0007669"/>
    <property type="project" value="UniProtKB-UniPathway"/>
</dbReference>
<dbReference type="UniPathway" id="UPA00379">
    <property type="reaction ID" value="UER00549"/>
</dbReference>
<dbReference type="EC" id="4.3.1.3" evidence="2 6"/>
<dbReference type="FunFam" id="1.10.275.10:FF:000005">
    <property type="entry name" value="Histidine ammonia-lyase"/>
    <property type="match status" value="1"/>
</dbReference>
<comment type="subcellular location">
    <subcellularLocation>
        <location evidence="9">Cytoplasm</location>
    </subcellularLocation>
</comment>
<dbReference type="EMBL" id="SNWP01000010">
    <property type="protein sequence ID" value="TDO27975.1"/>
    <property type="molecule type" value="Genomic_DNA"/>
</dbReference>